<dbReference type="GO" id="GO:0016020">
    <property type="term" value="C:membrane"/>
    <property type="evidence" value="ECO:0007669"/>
    <property type="project" value="UniProtKB-SubCell"/>
</dbReference>
<organism evidence="7 8">
    <name type="scientific">Aeoliella mucimassa</name>
    <dbReference type="NCBI Taxonomy" id="2527972"/>
    <lineage>
        <taxon>Bacteria</taxon>
        <taxon>Pseudomonadati</taxon>
        <taxon>Planctomycetota</taxon>
        <taxon>Planctomycetia</taxon>
        <taxon>Pirellulales</taxon>
        <taxon>Lacipirellulaceae</taxon>
        <taxon>Aeoliella</taxon>
    </lineage>
</organism>
<dbReference type="GO" id="GO:0015627">
    <property type="term" value="C:type II protein secretion system complex"/>
    <property type="evidence" value="ECO:0007669"/>
    <property type="project" value="InterPro"/>
</dbReference>
<evidence type="ECO:0000256" key="5">
    <source>
        <dbReference type="ARBA" id="ARBA00023136"/>
    </source>
</evidence>
<proteinExistence type="predicted"/>
<keyword evidence="2" id="KW-0488">Methylation</keyword>
<dbReference type="OrthoDB" id="214451at2"/>
<dbReference type="PROSITE" id="PS00409">
    <property type="entry name" value="PROKAR_NTER_METHYL"/>
    <property type="match status" value="1"/>
</dbReference>
<protein>
    <submittedName>
        <fullName evidence="7">Type II secretion system protein G</fullName>
    </submittedName>
</protein>
<dbReference type="SUPFAM" id="SSF54523">
    <property type="entry name" value="Pili subunits"/>
    <property type="match status" value="1"/>
</dbReference>
<evidence type="ECO:0000256" key="6">
    <source>
        <dbReference type="SAM" id="Phobius"/>
    </source>
</evidence>
<keyword evidence="3 6" id="KW-0812">Transmembrane</keyword>
<keyword evidence="4 6" id="KW-1133">Transmembrane helix</keyword>
<dbReference type="EMBL" id="CP036278">
    <property type="protein sequence ID" value="QDU54778.1"/>
    <property type="molecule type" value="Genomic_DNA"/>
</dbReference>
<dbReference type="RefSeq" id="WP_145245707.1">
    <property type="nucleotide sequence ID" value="NZ_CP036278.1"/>
</dbReference>
<dbReference type="PANTHER" id="PTHR30093:SF44">
    <property type="entry name" value="TYPE II SECRETION SYSTEM CORE PROTEIN G"/>
    <property type="match status" value="1"/>
</dbReference>
<evidence type="ECO:0000313" key="8">
    <source>
        <dbReference type="Proteomes" id="UP000315750"/>
    </source>
</evidence>
<name>A0A518AJ65_9BACT</name>
<evidence type="ECO:0000313" key="7">
    <source>
        <dbReference type="EMBL" id="QDU54778.1"/>
    </source>
</evidence>
<evidence type="ECO:0000256" key="4">
    <source>
        <dbReference type="ARBA" id="ARBA00022989"/>
    </source>
</evidence>
<dbReference type="KEGG" id="amuc:Pan181_09610"/>
<reference evidence="7 8" key="1">
    <citation type="submission" date="2019-02" db="EMBL/GenBank/DDBJ databases">
        <title>Deep-cultivation of Planctomycetes and their phenomic and genomic characterization uncovers novel biology.</title>
        <authorList>
            <person name="Wiegand S."/>
            <person name="Jogler M."/>
            <person name="Boedeker C."/>
            <person name="Pinto D."/>
            <person name="Vollmers J."/>
            <person name="Rivas-Marin E."/>
            <person name="Kohn T."/>
            <person name="Peeters S.H."/>
            <person name="Heuer A."/>
            <person name="Rast P."/>
            <person name="Oberbeckmann S."/>
            <person name="Bunk B."/>
            <person name="Jeske O."/>
            <person name="Meyerdierks A."/>
            <person name="Storesund J.E."/>
            <person name="Kallscheuer N."/>
            <person name="Luecker S."/>
            <person name="Lage O.M."/>
            <person name="Pohl T."/>
            <person name="Merkel B.J."/>
            <person name="Hornburger P."/>
            <person name="Mueller R.-W."/>
            <person name="Bruemmer F."/>
            <person name="Labrenz M."/>
            <person name="Spormann A.M."/>
            <person name="Op den Camp H."/>
            <person name="Overmann J."/>
            <person name="Amann R."/>
            <person name="Jetten M.S.M."/>
            <person name="Mascher T."/>
            <person name="Medema M.H."/>
            <person name="Devos D.P."/>
            <person name="Kaster A.-K."/>
            <person name="Ovreas L."/>
            <person name="Rohde M."/>
            <person name="Galperin M.Y."/>
            <person name="Jogler C."/>
        </authorList>
    </citation>
    <scope>NUCLEOTIDE SEQUENCE [LARGE SCALE GENOMIC DNA]</scope>
    <source>
        <strain evidence="7 8">Pan181</strain>
    </source>
</reference>
<dbReference type="GO" id="GO:0015628">
    <property type="term" value="P:protein secretion by the type II secretion system"/>
    <property type="evidence" value="ECO:0007669"/>
    <property type="project" value="InterPro"/>
</dbReference>
<dbReference type="PRINTS" id="PR00813">
    <property type="entry name" value="BCTERIALGSPG"/>
</dbReference>
<dbReference type="InterPro" id="IPR000983">
    <property type="entry name" value="Bac_GSPG_pilin"/>
</dbReference>
<feature type="transmembrane region" description="Helical" evidence="6">
    <location>
        <begin position="7"/>
        <end position="27"/>
    </location>
</feature>
<dbReference type="InterPro" id="IPR012902">
    <property type="entry name" value="N_methyl_site"/>
</dbReference>
<dbReference type="Proteomes" id="UP000315750">
    <property type="component" value="Chromosome"/>
</dbReference>
<dbReference type="Pfam" id="PF07963">
    <property type="entry name" value="N_methyl"/>
    <property type="match status" value="1"/>
</dbReference>
<dbReference type="InterPro" id="IPR045584">
    <property type="entry name" value="Pilin-like"/>
</dbReference>
<gene>
    <name evidence="7" type="primary">pulG_2</name>
    <name evidence="7" type="ORF">Pan181_09610</name>
</gene>
<dbReference type="AlphaFoldDB" id="A0A518AJ65"/>
<evidence type="ECO:0000256" key="1">
    <source>
        <dbReference type="ARBA" id="ARBA00004167"/>
    </source>
</evidence>
<keyword evidence="8" id="KW-1185">Reference proteome</keyword>
<comment type="subcellular location">
    <subcellularLocation>
        <location evidence="1">Membrane</location>
        <topology evidence="1">Single-pass membrane protein</topology>
    </subcellularLocation>
</comment>
<sequence>MDKKKGFTLVELVVVIMILGILAGIAAPKFLNTSADATENSLKQTLSVVRNAIEMYAAQNGGELPDSSSTANFHSDLEPYLRGEFPSCPVGNKNNEIATGTSDVPNGTQGWRFNTSTGAFFPNTSATDSSSTAYSSY</sequence>
<dbReference type="NCBIfam" id="TIGR02532">
    <property type="entry name" value="IV_pilin_GFxxxE"/>
    <property type="match status" value="1"/>
</dbReference>
<evidence type="ECO:0000256" key="2">
    <source>
        <dbReference type="ARBA" id="ARBA00022481"/>
    </source>
</evidence>
<keyword evidence="5 6" id="KW-0472">Membrane</keyword>
<dbReference type="PANTHER" id="PTHR30093">
    <property type="entry name" value="GENERAL SECRETION PATHWAY PROTEIN G"/>
    <property type="match status" value="1"/>
</dbReference>
<evidence type="ECO:0000256" key="3">
    <source>
        <dbReference type="ARBA" id="ARBA00022692"/>
    </source>
</evidence>
<dbReference type="Gene3D" id="3.30.700.10">
    <property type="entry name" value="Glycoprotein, Type 4 Pilin"/>
    <property type="match status" value="1"/>
</dbReference>
<accession>A0A518AJ65</accession>